<dbReference type="SUPFAM" id="SSF49599">
    <property type="entry name" value="TRAF domain-like"/>
    <property type="match status" value="1"/>
</dbReference>
<reference evidence="2" key="1">
    <citation type="submission" date="2014-07" db="EMBL/GenBank/DDBJ databases">
        <authorList>
            <person name="Martin A.A"/>
            <person name="De Silva N."/>
        </authorList>
    </citation>
    <scope>NUCLEOTIDE SEQUENCE</scope>
</reference>
<dbReference type="PANTHER" id="PTHR24413">
    <property type="entry name" value="SPECKLE-TYPE POZ PROTEIN"/>
    <property type="match status" value="1"/>
</dbReference>
<keyword evidence="2" id="KW-1185">Reference proteome</keyword>
<dbReference type="Proteomes" id="UP000035680">
    <property type="component" value="Unassembled WGS sequence"/>
</dbReference>
<protein>
    <submittedName>
        <fullName evidence="3">Speckle-type POZ protein (inferred by orthology to a human protein)</fullName>
    </submittedName>
</protein>
<sequence>MITYLLLQEIKMADGNNTNLDCPPSPKSPPLKRKRTTGYDNECCTNFEYIKVSQKWSINNFGLLFDIGDEDLILKSSVFKSPDAPDICWQLQFNPHGRRGHSYEDYNTVRLYLNVITTAPGREINLKVRCKIFFNRNGNFGGYYNVNSHSFHSLNTSRSQSTCLASLSRSIIHGCIRDDQSILIMVEIEFLLNPEEVLCQEVLSNFNRELTPVDRSYFNKFAEMYESKDLTDCKLICQGQEFLVHKFMLASQSSVFKAMFKHSDTKEAINNSVIIEDSTPGAVSEMLNYIYKGEVLKDLEVDEGIQLLRLAEKYILSQLKIICEEKLSTKLTNENVCKLIEEADIYNAESLMDACMQKISRFHKVILKMDEWSELKMARPILANSVLECIISGEPSPIKDEAVDY</sequence>
<dbReference type="SMART" id="SM00225">
    <property type="entry name" value="BTB"/>
    <property type="match status" value="1"/>
</dbReference>
<accession>A0A0K0G364</accession>
<dbReference type="SUPFAM" id="SSF54695">
    <property type="entry name" value="POZ domain"/>
    <property type="match status" value="1"/>
</dbReference>
<evidence type="ECO:0000259" key="1">
    <source>
        <dbReference type="PROSITE" id="PS50097"/>
    </source>
</evidence>
<evidence type="ECO:0000313" key="2">
    <source>
        <dbReference type="Proteomes" id="UP000035680"/>
    </source>
</evidence>
<dbReference type="Pfam" id="PF00651">
    <property type="entry name" value="BTB"/>
    <property type="match status" value="1"/>
</dbReference>
<reference evidence="3" key="2">
    <citation type="submission" date="2015-08" db="UniProtKB">
        <authorList>
            <consortium name="WormBaseParasite"/>
        </authorList>
    </citation>
    <scope>IDENTIFICATION</scope>
</reference>
<organism evidence="2 3">
    <name type="scientific">Strongyloides venezuelensis</name>
    <name type="common">Threadworm</name>
    <dbReference type="NCBI Taxonomy" id="75913"/>
    <lineage>
        <taxon>Eukaryota</taxon>
        <taxon>Metazoa</taxon>
        <taxon>Ecdysozoa</taxon>
        <taxon>Nematoda</taxon>
        <taxon>Chromadorea</taxon>
        <taxon>Rhabditida</taxon>
        <taxon>Tylenchina</taxon>
        <taxon>Panagrolaimomorpha</taxon>
        <taxon>Strongyloidoidea</taxon>
        <taxon>Strongyloididae</taxon>
        <taxon>Strongyloides</taxon>
    </lineage>
</organism>
<dbReference type="Gene3D" id="2.60.210.10">
    <property type="entry name" value="Apoptosis, Tumor Necrosis Factor Receptor Associated Protein 2, Chain A"/>
    <property type="match status" value="1"/>
</dbReference>
<proteinExistence type="predicted"/>
<name>A0A0K0G364_STRVS</name>
<dbReference type="InterPro" id="IPR011333">
    <property type="entry name" value="SKP1/BTB/POZ_sf"/>
</dbReference>
<dbReference type="Gene3D" id="1.25.40.420">
    <property type="match status" value="1"/>
</dbReference>
<evidence type="ECO:0000313" key="3">
    <source>
        <dbReference type="WBParaSite" id="SVE_1916500.1"/>
    </source>
</evidence>
<dbReference type="WBParaSite" id="SVE_1916500.1">
    <property type="protein sequence ID" value="SVE_1916500.1"/>
    <property type="gene ID" value="SVE_1916500"/>
</dbReference>
<dbReference type="InterPro" id="IPR008974">
    <property type="entry name" value="TRAF-like"/>
</dbReference>
<dbReference type="AlphaFoldDB" id="A0A0K0G364"/>
<dbReference type="STRING" id="75913.A0A0K0G364"/>
<dbReference type="InterPro" id="IPR000210">
    <property type="entry name" value="BTB/POZ_dom"/>
</dbReference>
<feature type="domain" description="BTB" evidence="1">
    <location>
        <begin position="231"/>
        <end position="295"/>
    </location>
</feature>
<dbReference type="PROSITE" id="PS50097">
    <property type="entry name" value="BTB"/>
    <property type="match status" value="1"/>
</dbReference>
<dbReference type="Gene3D" id="3.30.710.10">
    <property type="entry name" value="Potassium Channel Kv1.1, Chain A"/>
    <property type="match status" value="1"/>
</dbReference>